<dbReference type="EMBL" id="BGPR01000297">
    <property type="protein sequence ID" value="GBM11263.1"/>
    <property type="molecule type" value="Genomic_DNA"/>
</dbReference>
<dbReference type="Proteomes" id="UP000499080">
    <property type="component" value="Unassembled WGS sequence"/>
</dbReference>
<reference evidence="1 2" key="1">
    <citation type="journal article" date="2019" name="Sci. Rep.">
        <title>Orb-weaving spider Araneus ventricosus genome elucidates the spidroin gene catalogue.</title>
        <authorList>
            <person name="Kono N."/>
            <person name="Nakamura H."/>
            <person name="Ohtoshi R."/>
            <person name="Moran D.A.P."/>
            <person name="Shinohara A."/>
            <person name="Yoshida Y."/>
            <person name="Fujiwara M."/>
            <person name="Mori M."/>
            <person name="Tomita M."/>
            <person name="Arakawa K."/>
        </authorList>
    </citation>
    <scope>NUCLEOTIDE SEQUENCE [LARGE SCALE GENOMIC DNA]</scope>
</reference>
<gene>
    <name evidence="1" type="ORF">AVEN_267828_1</name>
</gene>
<accession>A0A4Y2D3J0</accession>
<keyword evidence="2" id="KW-1185">Reference proteome</keyword>
<protein>
    <submittedName>
        <fullName evidence="1">Uncharacterized protein</fullName>
    </submittedName>
</protein>
<organism evidence="1 2">
    <name type="scientific">Araneus ventricosus</name>
    <name type="common">Orbweaver spider</name>
    <name type="synonym">Epeira ventricosa</name>
    <dbReference type="NCBI Taxonomy" id="182803"/>
    <lineage>
        <taxon>Eukaryota</taxon>
        <taxon>Metazoa</taxon>
        <taxon>Ecdysozoa</taxon>
        <taxon>Arthropoda</taxon>
        <taxon>Chelicerata</taxon>
        <taxon>Arachnida</taxon>
        <taxon>Araneae</taxon>
        <taxon>Araneomorphae</taxon>
        <taxon>Entelegynae</taxon>
        <taxon>Araneoidea</taxon>
        <taxon>Araneidae</taxon>
        <taxon>Araneus</taxon>
    </lineage>
</organism>
<dbReference type="AlphaFoldDB" id="A0A4Y2D3J0"/>
<evidence type="ECO:0000313" key="2">
    <source>
        <dbReference type="Proteomes" id="UP000499080"/>
    </source>
</evidence>
<name>A0A4Y2D3J0_ARAVE</name>
<proteinExistence type="predicted"/>
<comment type="caution">
    <text evidence="1">The sequence shown here is derived from an EMBL/GenBank/DDBJ whole genome shotgun (WGS) entry which is preliminary data.</text>
</comment>
<evidence type="ECO:0000313" key="1">
    <source>
        <dbReference type="EMBL" id="GBM11263.1"/>
    </source>
</evidence>
<sequence>MDLFSSSKLFFFKEKWCGDSLFSSSKISNSNFQGKMVQEFGTPVHAPHCLMPLQKSLRQNAVPYPLPDAITAISRQNAASCPIDVNASLYDRTPPCPVLMSCKSLRQNAASACPDA</sequence>